<sequence length="58" mass="6199">MTEDNDPPYHFIGICLIAAFIGLAMAVHGAGMSSVQQTRAKPIAVAEDSSSTWRPPIQ</sequence>
<accession>A0A561QJ34</accession>
<feature type="compositionally biased region" description="Polar residues" evidence="1">
    <location>
        <begin position="48"/>
        <end position="58"/>
    </location>
</feature>
<evidence type="ECO:0000313" key="4">
    <source>
        <dbReference type="Proteomes" id="UP000320653"/>
    </source>
</evidence>
<keyword evidence="2" id="KW-0472">Membrane</keyword>
<protein>
    <submittedName>
        <fullName evidence="3">Uncharacterized protein</fullName>
    </submittedName>
</protein>
<keyword evidence="4" id="KW-1185">Reference proteome</keyword>
<evidence type="ECO:0000256" key="2">
    <source>
        <dbReference type="SAM" id="Phobius"/>
    </source>
</evidence>
<proteinExistence type="predicted"/>
<feature type="region of interest" description="Disordered" evidence="1">
    <location>
        <begin position="38"/>
        <end position="58"/>
    </location>
</feature>
<organism evidence="3 4">
    <name type="scientific">Neorhizobium alkalisoli</name>
    <dbReference type="NCBI Taxonomy" id="528178"/>
    <lineage>
        <taxon>Bacteria</taxon>
        <taxon>Pseudomonadati</taxon>
        <taxon>Pseudomonadota</taxon>
        <taxon>Alphaproteobacteria</taxon>
        <taxon>Hyphomicrobiales</taxon>
        <taxon>Rhizobiaceae</taxon>
        <taxon>Rhizobium/Agrobacterium group</taxon>
        <taxon>Neorhizobium</taxon>
    </lineage>
</organism>
<keyword evidence="2" id="KW-1133">Transmembrane helix</keyword>
<reference evidence="3 4" key="1">
    <citation type="submission" date="2019-06" db="EMBL/GenBank/DDBJ databases">
        <title>Sorghum-associated microbial communities from plants grown in Nebraska, USA.</title>
        <authorList>
            <person name="Schachtman D."/>
        </authorList>
    </citation>
    <scope>NUCLEOTIDE SEQUENCE [LARGE SCALE GENOMIC DNA]</scope>
    <source>
        <strain evidence="3 4">1225</strain>
    </source>
</reference>
<evidence type="ECO:0000256" key="1">
    <source>
        <dbReference type="SAM" id="MobiDB-lite"/>
    </source>
</evidence>
<name>A0A561QJ34_9HYPH</name>
<evidence type="ECO:0000313" key="3">
    <source>
        <dbReference type="EMBL" id="TWF50370.1"/>
    </source>
</evidence>
<dbReference type="RefSeq" id="WP_186458368.1">
    <property type="nucleotide sequence ID" value="NZ_VIWP01000006.1"/>
</dbReference>
<comment type="caution">
    <text evidence="3">The sequence shown here is derived from an EMBL/GenBank/DDBJ whole genome shotgun (WGS) entry which is preliminary data.</text>
</comment>
<dbReference type="EMBL" id="VIWP01000006">
    <property type="protein sequence ID" value="TWF50370.1"/>
    <property type="molecule type" value="Genomic_DNA"/>
</dbReference>
<gene>
    <name evidence="3" type="ORF">FHW37_106333</name>
</gene>
<keyword evidence="2" id="KW-0812">Transmembrane</keyword>
<dbReference type="Proteomes" id="UP000320653">
    <property type="component" value="Unassembled WGS sequence"/>
</dbReference>
<dbReference type="AlphaFoldDB" id="A0A561QJ34"/>
<feature type="transmembrane region" description="Helical" evidence="2">
    <location>
        <begin position="12"/>
        <end position="31"/>
    </location>
</feature>